<reference evidence="2" key="1">
    <citation type="journal article" date="2022" name="Mol. Ecol. Resour.">
        <title>The genomes of chicory, endive, great burdock and yacon provide insights into Asteraceae palaeo-polyploidization history and plant inulin production.</title>
        <authorList>
            <person name="Fan W."/>
            <person name="Wang S."/>
            <person name="Wang H."/>
            <person name="Wang A."/>
            <person name="Jiang F."/>
            <person name="Liu H."/>
            <person name="Zhao H."/>
            <person name="Xu D."/>
            <person name="Zhang Y."/>
        </authorList>
    </citation>
    <scope>NUCLEOTIDE SEQUENCE [LARGE SCALE GENOMIC DNA]</scope>
    <source>
        <strain evidence="2">cv. Punajuju</strain>
    </source>
</reference>
<organism evidence="1 2">
    <name type="scientific">Cichorium intybus</name>
    <name type="common">Chicory</name>
    <dbReference type="NCBI Taxonomy" id="13427"/>
    <lineage>
        <taxon>Eukaryota</taxon>
        <taxon>Viridiplantae</taxon>
        <taxon>Streptophyta</taxon>
        <taxon>Embryophyta</taxon>
        <taxon>Tracheophyta</taxon>
        <taxon>Spermatophyta</taxon>
        <taxon>Magnoliopsida</taxon>
        <taxon>eudicotyledons</taxon>
        <taxon>Gunneridae</taxon>
        <taxon>Pentapetalae</taxon>
        <taxon>asterids</taxon>
        <taxon>campanulids</taxon>
        <taxon>Asterales</taxon>
        <taxon>Asteraceae</taxon>
        <taxon>Cichorioideae</taxon>
        <taxon>Cichorieae</taxon>
        <taxon>Cichoriinae</taxon>
        <taxon>Cichorium</taxon>
    </lineage>
</organism>
<sequence length="146" mass="16283">MELTPSHQDLPTNSAQEHGVDGITHKRTRKPTKRYIDESSNLSLKKCKKRKQPSLISKVKMSTVRHVKSQKEINMGTEMTSIPSQDPSMTSTPVGATTPLRSPNSSIPSTPRRGVPNTTPVGIDESRNPKELTEQEVKVRTRKEIL</sequence>
<dbReference type="EMBL" id="CM042009">
    <property type="protein sequence ID" value="KAI3788214.1"/>
    <property type="molecule type" value="Genomic_DNA"/>
</dbReference>
<keyword evidence="2" id="KW-1185">Reference proteome</keyword>
<reference evidence="1 2" key="2">
    <citation type="journal article" date="2022" name="Mol. Ecol. Resour.">
        <title>The genomes of chicory, endive, great burdock and yacon provide insights into Asteraceae paleo-polyploidization history and plant inulin production.</title>
        <authorList>
            <person name="Fan W."/>
            <person name="Wang S."/>
            <person name="Wang H."/>
            <person name="Wang A."/>
            <person name="Jiang F."/>
            <person name="Liu H."/>
            <person name="Zhao H."/>
            <person name="Xu D."/>
            <person name="Zhang Y."/>
        </authorList>
    </citation>
    <scope>NUCLEOTIDE SEQUENCE [LARGE SCALE GENOMIC DNA]</scope>
    <source>
        <strain evidence="2">cv. Punajuju</strain>
        <tissue evidence="1">Leaves</tissue>
    </source>
</reference>
<dbReference type="Proteomes" id="UP001055811">
    <property type="component" value="Linkage Group LG01"/>
</dbReference>
<gene>
    <name evidence="1" type="ORF">L2E82_00956</name>
</gene>
<comment type="caution">
    <text evidence="1">The sequence shown here is derived from an EMBL/GenBank/DDBJ whole genome shotgun (WGS) entry which is preliminary data.</text>
</comment>
<protein>
    <submittedName>
        <fullName evidence="1">Uncharacterized protein</fullName>
    </submittedName>
</protein>
<evidence type="ECO:0000313" key="2">
    <source>
        <dbReference type="Proteomes" id="UP001055811"/>
    </source>
</evidence>
<evidence type="ECO:0000313" key="1">
    <source>
        <dbReference type="EMBL" id="KAI3788214.1"/>
    </source>
</evidence>
<name>A0ACB9GX89_CICIN</name>
<proteinExistence type="predicted"/>
<accession>A0ACB9GX89</accession>